<dbReference type="InterPro" id="IPR005467">
    <property type="entry name" value="His_kinase_dom"/>
</dbReference>
<evidence type="ECO:0000256" key="5">
    <source>
        <dbReference type="ARBA" id="ARBA00022777"/>
    </source>
</evidence>
<feature type="modified residue" description="4-aspartylphosphate" evidence="6">
    <location>
        <position position="624"/>
    </location>
</feature>
<keyword evidence="5" id="KW-0418">Kinase</keyword>
<dbReference type="Pfam" id="PF02518">
    <property type="entry name" value="HATPase_c"/>
    <property type="match status" value="1"/>
</dbReference>
<feature type="domain" description="Histidine kinase" evidence="10">
    <location>
        <begin position="332"/>
        <end position="548"/>
    </location>
</feature>
<evidence type="ECO:0000313" key="12">
    <source>
        <dbReference type="EMBL" id="WZJ22169.1"/>
    </source>
</evidence>
<keyword evidence="13" id="KW-1185">Reference proteome</keyword>
<dbReference type="PROSITE" id="PS50110">
    <property type="entry name" value="RESPONSE_REGULATORY"/>
    <property type="match status" value="1"/>
</dbReference>
<dbReference type="PROSITE" id="PS50109">
    <property type="entry name" value="HIS_KIN"/>
    <property type="match status" value="1"/>
</dbReference>
<evidence type="ECO:0000256" key="6">
    <source>
        <dbReference type="PROSITE-ProRule" id="PRU00169"/>
    </source>
</evidence>
<keyword evidence="8" id="KW-0472">Membrane</keyword>
<dbReference type="CDD" id="cd16922">
    <property type="entry name" value="HATPase_EvgS-ArcB-TorS-like"/>
    <property type="match status" value="1"/>
</dbReference>
<gene>
    <name evidence="12" type="ORF">AADV58_03185</name>
</gene>
<evidence type="ECO:0000256" key="7">
    <source>
        <dbReference type="SAM" id="Coils"/>
    </source>
</evidence>
<dbReference type="Gene3D" id="3.30.565.10">
    <property type="entry name" value="Histidine kinase-like ATPase, C-terminal domain"/>
    <property type="match status" value="1"/>
</dbReference>
<dbReference type="Pfam" id="PF00497">
    <property type="entry name" value="SBP_bac_3"/>
    <property type="match status" value="1"/>
</dbReference>
<reference evidence="12 13" key="1">
    <citation type="submission" date="2024-04" db="EMBL/GenBank/DDBJ databases">
        <title>Dissimilatory iodate-reducing microorganisms contribute to the enrichment of iodine in groundwater.</title>
        <authorList>
            <person name="Jiang Z."/>
        </authorList>
    </citation>
    <scope>NUCLEOTIDE SEQUENCE [LARGE SCALE GENOMIC DNA]</scope>
    <source>
        <strain evidence="12 13">NCP973</strain>
    </source>
</reference>
<dbReference type="Gene3D" id="3.40.190.10">
    <property type="entry name" value="Periplasmic binding protein-like II"/>
    <property type="match status" value="2"/>
</dbReference>
<dbReference type="CDD" id="cd00082">
    <property type="entry name" value="HisKA"/>
    <property type="match status" value="1"/>
</dbReference>
<keyword evidence="4" id="KW-0808">Transferase</keyword>
<feature type="signal peptide" evidence="9">
    <location>
        <begin position="1"/>
        <end position="19"/>
    </location>
</feature>
<dbReference type="InterPro" id="IPR003661">
    <property type="entry name" value="HisK_dim/P_dom"/>
</dbReference>
<sequence length="695" mass="76014">MRLAALILACLFACSPAVAEPRELRVGVYQNNPKIFIGENGKPQGIFIELLDAVALAEGWELRYQPCAWQDCLEMLVDGKLDLMPDVAHTEARAKIYDFHTTPALLSWSQLYRRPGVHILSYADLDGKRIAVLDGSVQQRFLSELLQASGLAATLLPAASLDDAFAMTARGEADVVAANQHFGDRHMDRLGLHDTTILFNPARLYFAAPKGSDPTVLQGIDRWLRANRLGEDSAYKKILLKWGRGDAATRLSPVVWWVGGGLLALLLLFIGGNFWLRREVARKVASLQASEAELARHRDRLEEMVAQRTAELDKARHEAERLAKVKSEFLANMSHEIRTPLNGVLGLAQVGLRRFEQAEVQQAFARIIESGKLLQRVIDDILDLSKIEAGKLHIEAREFSLDEMLAHVLLLVRERAEDKGLRLELERQPDLPRRCVGDALRIAQVLLNLLSNAVKFTDTGSVRLRAGTGDGMLVFSVADTGIGISEAEQAKLFQPFAQADSSITRRFGGTGLGLVISHHLVQLMNGRLELSSTAGKGSLFTIRLPYVPATSPAAEPPAPLVAHPGAALAGVAVLVVDDNEINRQVLEEILTQEGAIVSLASDGASAVDMVRAAGGSAFDVVLMDIMMPGMDGFETTRMLHELSPALPVIAQTAYAEESDRTRCIEAGMLDRVTKPIDPVGLLALLQRHVRRKSGR</sequence>
<dbReference type="SUPFAM" id="SSF47384">
    <property type="entry name" value="Homodimeric domain of signal transducing histidine kinase"/>
    <property type="match status" value="1"/>
</dbReference>
<dbReference type="EC" id="2.7.13.3" evidence="2"/>
<dbReference type="InterPro" id="IPR003594">
    <property type="entry name" value="HATPase_dom"/>
</dbReference>
<dbReference type="Gene3D" id="1.10.287.130">
    <property type="match status" value="1"/>
</dbReference>
<keyword evidence="8" id="KW-1133">Transmembrane helix</keyword>
<dbReference type="SMART" id="SM00448">
    <property type="entry name" value="REC"/>
    <property type="match status" value="1"/>
</dbReference>
<dbReference type="Proteomes" id="UP001479520">
    <property type="component" value="Chromosome"/>
</dbReference>
<name>A0ABZ2XL43_9RHOO</name>
<dbReference type="Gene3D" id="3.40.50.2300">
    <property type="match status" value="1"/>
</dbReference>
<dbReference type="InterPro" id="IPR036097">
    <property type="entry name" value="HisK_dim/P_sf"/>
</dbReference>
<evidence type="ECO:0000256" key="8">
    <source>
        <dbReference type="SAM" id="Phobius"/>
    </source>
</evidence>
<accession>A0ABZ2XL43</accession>
<dbReference type="PRINTS" id="PR00344">
    <property type="entry name" value="BCTRLSENSOR"/>
</dbReference>
<dbReference type="InterPro" id="IPR036890">
    <property type="entry name" value="HATPase_C_sf"/>
</dbReference>
<feature type="domain" description="Response regulatory" evidence="11">
    <location>
        <begin position="572"/>
        <end position="689"/>
    </location>
</feature>
<dbReference type="PANTHER" id="PTHR43047:SF64">
    <property type="entry name" value="HISTIDINE KINASE CONTAINING CHEY-HOMOLOGOUS RECEIVER DOMAIN AND PAS DOMAIN-RELATED"/>
    <property type="match status" value="1"/>
</dbReference>
<feature type="transmembrane region" description="Helical" evidence="8">
    <location>
        <begin position="254"/>
        <end position="276"/>
    </location>
</feature>
<evidence type="ECO:0000313" key="13">
    <source>
        <dbReference type="Proteomes" id="UP001479520"/>
    </source>
</evidence>
<evidence type="ECO:0000256" key="1">
    <source>
        <dbReference type="ARBA" id="ARBA00000085"/>
    </source>
</evidence>
<dbReference type="Pfam" id="PF00072">
    <property type="entry name" value="Response_reg"/>
    <property type="match status" value="1"/>
</dbReference>
<feature type="chain" id="PRO_5045152739" description="histidine kinase" evidence="9">
    <location>
        <begin position="20"/>
        <end position="695"/>
    </location>
</feature>
<organism evidence="12 13">
    <name type="scientific">Azonexus hydrophilus</name>
    <dbReference type="NCBI Taxonomy" id="418702"/>
    <lineage>
        <taxon>Bacteria</taxon>
        <taxon>Pseudomonadati</taxon>
        <taxon>Pseudomonadota</taxon>
        <taxon>Betaproteobacteria</taxon>
        <taxon>Rhodocyclales</taxon>
        <taxon>Azonexaceae</taxon>
        <taxon>Azonexus</taxon>
    </lineage>
</organism>
<evidence type="ECO:0000259" key="11">
    <source>
        <dbReference type="PROSITE" id="PS50110"/>
    </source>
</evidence>
<dbReference type="PANTHER" id="PTHR43047">
    <property type="entry name" value="TWO-COMPONENT HISTIDINE PROTEIN KINASE"/>
    <property type="match status" value="1"/>
</dbReference>
<proteinExistence type="predicted"/>
<dbReference type="SMART" id="SM00387">
    <property type="entry name" value="HATPase_c"/>
    <property type="match status" value="1"/>
</dbReference>
<evidence type="ECO:0000256" key="4">
    <source>
        <dbReference type="ARBA" id="ARBA00022679"/>
    </source>
</evidence>
<protein>
    <recommendedName>
        <fullName evidence="2">histidine kinase</fullName>
        <ecNumber evidence="2">2.7.13.3</ecNumber>
    </recommendedName>
</protein>
<evidence type="ECO:0000256" key="2">
    <source>
        <dbReference type="ARBA" id="ARBA00012438"/>
    </source>
</evidence>
<dbReference type="RefSeq" id="WP_341744066.1">
    <property type="nucleotide sequence ID" value="NZ_CP151406.1"/>
</dbReference>
<comment type="catalytic activity">
    <reaction evidence="1">
        <text>ATP + protein L-histidine = ADP + protein N-phospho-L-histidine.</text>
        <dbReference type="EC" id="2.7.13.3"/>
    </reaction>
</comment>
<feature type="coiled-coil region" evidence="7">
    <location>
        <begin position="287"/>
        <end position="318"/>
    </location>
</feature>
<dbReference type="SUPFAM" id="SSF52172">
    <property type="entry name" value="CheY-like"/>
    <property type="match status" value="1"/>
</dbReference>
<keyword evidence="3 6" id="KW-0597">Phosphoprotein</keyword>
<dbReference type="InterPro" id="IPR001789">
    <property type="entry name" value="Sig_transdc_resp-reg_receiver"/>
</dbReference>
<dbReference type="Pfam" id="PF00512">
    <property type="entry name" value="HisKA"/>
    <property type="match status" value="1"/>
</dbReference>
<keyword evidence="9" id="KW-0732">Signal</keyword>
<dbReference type="InterPro" id="IPR011006">
    <property type="entry name" value="CheY-like_superfamily"/>
</dbReference>
<keyword evidence="8" id="KW-0812">Transmembrane</keyword>
<evidence type="ECO:0000256" key="3">
    <source>
        <dbReference type="ARBA" id="ARBA00022553"/>
    </source>
</evidence>
<dbReference type="InterPro" id="IPR001638">
    <property type="entry name" value="Solute-binding_3/MltF_N"/>
</dbReference>
<dbReference type="CDD" id="cd17546">
    <property type="entry name" value="REC_hyHK_CKI1_RcsC-like"/>
    <property type="match status" value="1"/>
</dbReference>
<keyword evidence="7" id="KW-0175">Coiled coil</keyword>
<evidence type="ECO:0000259" key="10">
    <source>
        <dbReference type="PROSITE" id="PS50109"/>
    </source>
</evidence>
<dbReference type="InterPro" id="IPR004358">
    <property type="entry name" value="Sig_transdc_His_kin-like_C"/>
</dbReference>
<dbReference type="SMART" id="SM00062">
    <property type="entry name" value="PBPb"/>
    <property type="match status" value="1"/>
</dbReference>
<evidence type="ECO:0000256" key="9">
    <source>
        <dbReference type="SAM" id="SignalP"/>
    </source>
</evidence>
<dbReference type="SMART" id="SM00388">
    <property type="entry name" value="HisKA"/>
    <property type="match status" value="1"/>
</dbReference>
<dbReference type="SUPFAM" id="SSF55874">
    <property type="entry name" value="ATPase domain of HSP90 chaperone/DNA topoisomerase II/histidine kinase"/>
    <property type="match status" value="1"/>
</dbReference>
<dbReference type="SUPFAM" id="SSF53850">
    <property type="entry name" value="Periplasmic binding protein-like II"/>
    <property type="match status" value="1"/>
</dbReference>
<dbReference type="EMBL" id="CP151406">
    <property type="protein sequence ID" value="WZJ22169.1"/>
    <property type="molecule type" value="Genomic_DNA"/>
</dbReference>